<reference evidence="7 8" key="1">
    <citation type="journal article" date="2011" name="Genome Res.">
        <title>Phylogeny-wide analysis of social amoeba genomes highlights ancient origins for complex intercellular communication.</title>
        <authorList>
            <person name="Heidel A.J."/>
            <person name="Lawal H.M."/>
            <person name="Felder M."/>
            <person name="Schilde C."/>
            <person name="Helps N.R."/>
            <person name="Tunggal B."/>
            <person name="Rivero F."/>
            <person name="John U."/>
            <person name="Schleicher M."/>
            <person name="Eichinger L."/>
            <person name="Platzer M."/>
            <person name="Noegel A.A."/>
            <person name="Schaap P."/>
            <person name="Gloeckner G."/>
        </authorList>
    </citation>
    <scope>NUCLEOTIDE SEQUENCE [LARGE SCALE GENOMIC DNA]</scope>
    <source>
        <strain evidence="8">ATCC 26659 / Pp 5 / PN500</strain>
    </source>
</reference>
<dbReference type="EMBL" id="ADBJ01000010">
    <property type="protein sequence ID" value="EFA83563.1"/>
    <property type="molecule type" value="Genomic_DNA"/>
</dbReference>
<dbReference type="InterPro" id="IPR041994">
    <property type="entry name" value="GPKOW_KOW2"/>
</dbReference>
<dbReference type="SMART" id="SM00739">
    <property type="entry name" value="KOW"/>
    <property type="match status" value="2"/>
</dbReference>
<evidence type="ECO:0000256" key="3">
    <source>
        <dbReference type="ARBA" id="ARBA00022737"/>
    </source>
</evidence>
<dbReference type="InterPro" id="IPR045166">
    <property type="entry name" value="Spp2-like"/>
</dbReference>
<dbReference type="Gene3D" id="2.30.30.140">
    <property type="match status" value="1"/>
</dbReference>
<dbReference type="SMART" id="SM00443">
    <property type="entry name" value="G_patch"/>
    <property type="match status" value="1"/>
</dbReference>
<sequence length="584" mass="65467">MNVVNIVKNNDNDYKNHEEKDKEESNSDDNLNGKSKSTISFSFKSNSSSINSNSSNNNNSSNQKRKEPEKKQENFITSLEGTKITSSISDEKPLPKPPKVIPLSEQRHINSITEIETSISTTISTTTSTSKSTNTFENIIKTEREEKDKFKRLKSDNNSSSDKNEDDNSNTFKPKQHGLQIIKQKDKNKQKDDNNSSGSNRQEIKSLIGNKKNDDHKDVEMNQVVKVRPLIEKLDGLDRFDNDDDKFKFDVESRPEEADNEDYEETPIEVFGEAMLRGMGWQPGQAIGLTNKGLNEPIQFVKRPGYRLGLGAQPKDVDDKDKRYLVAQKGEDGKVRHMVGISEKLVPMNKSGSQSYNVGERVLVISGQHEGMYAEIDSIPKDSDDKLVIIFKSNERAVINKVDIQLIEKTSNSNSTSSSSSSSKQQQQQPVKSISKSSSSSSNSNNSKSSSSRVDDEPMWLRNNVLVKIVSKSLADGKYYNKKAKVIDIVGEKLCCLELLDSGVVLENIKQRMLETAIPREKGASVCVVQGKHRGRLGSLVERTTNSKRREVAIIQLIGDLSVQEFDLDDICQFIGNRDSEYHT</sequence>
<feature type="compositionally biased region" description="Basic and acidic residues" evidence="5">
    <location>
        <begin position="211"/>
        <end position="220"/>
    </location>
</feature>
<organism evidence="7 8">
    <name type="scientific">Heterostelium pallidum (strain ATCC 26659 / Pp 5 / PN500)</name>
    <name type="common">Cellular slime mold</name>
    <name type="synonym">Polysphondylium pallidum</name>
    <dbReference type="NCBI Taxonomy" id="670386"/>
    <lineage>
        <taxon>Eukaryota</taxon>
        <taxon>Amoebozoa</taxon>
        <taxon>Evosea</taxon>
        <taxon>Eumycetozoa</taxon>
        <taxon>Dictyostelia</taxon>
        <taxon>Acytosteliales</taxon>
        <taxon>Acytosteliaceae</taxon>
        <taxon>Heterostelium</taxon>
    </lineage>
</organism>
<dbReference type="GO" id="GO:0000398">
    <property type="term" value="P:mRNA splicing, via spliceosome"/>
    <property type="evidence" value="ECO:0007669"/>
    <property type="project" value="InterPro"/>
</dbReference>
<feature type="compositionally biased region" description="Basic and acidic residues" evidence="5">
    <location>
        <begin position="10"/>
        <end position="25"/>
    </location>
</feature>
<gene>
    <name evidence="7" type="ORF">PPL_02629</name>
</gene>
<feature type="region of interest" description="Disordered" evidence="5">
    <location>
        <begin position="122"/>
        <end position="220"/>
    </location>
</feature>
<evidence type="ECO:0000313" key="8">
    <source>
        <dbReference type="Proteomes" id="UP000001396"/>
    </source>
</evidence>
<feature type="compositionally biased region" description="Basic and acidic residues" evidence="5">
    <location>
        <begin position="140"/>
        <end position="155"/>
    </location>
</feature>
<evidence type="ECO:0000256" key="4">
    <source>
        <dbReference type="ARBA" id="ARBA00023242"/>
    </source>
</evidence>
<dbReference type="GO" id="GO:0003676">
    <property type="term" value="F:nucleic acid binding"/>
    <property type="evidence" value="ECO:0007669"/>
    <property type="project" value="InterPro"/>
</dbReference>
<evidence type="ECO:0000256" key="1">
    <source>
        <dbReference type="ARBA" id="ARBA00004123"/>
    </source>
</evidence>
<feature type="compositionally biased region" description="Polar residues" evidence="5">
    <location>
        <begin position="74"/>
        <end position="88"/>
    </location>
</feature>
<dbReference type="GO" id="GO:0005681">
    <property type="term" value="C:spliceosomal complex"/>
    <property type="evidence" value="ECO:0007669"/>
    <property type="project" value="TreeGrafter"/>
</dbReference>
<dbReference type="FunCoup" id="D3B2L5">
    <property type="interactions" value="241"/>
</dbReference>
<dbReference type="STRING" id="670386.D3B2L5"/>
<keyword evidence="4" id="KW-0539">Nucleus</keyword>
<dbReference type="PANTHER" id="PTHR15818:SF2">
    <property type="entry name" value="G-PATCH DOMAIN AND KOW MOTIFS-CONTAINING PROTEIN"/>
    <property type="match status" value="1"/>
</dbReference>
<evidence type="ECO:0000256" key="5">
    <source>
        <dbReference type="SAM" id="MobiDB-lite"/>
    </source>
</evidence>
<dbReference type="Pfam" id="PF12656">
    <property type="entry name" value="G-patch_2"/>
    <property type="match status" value="1"/>
</dbReference>
<feature type="compositionally biased region" description="Basic and acidic residues" evidence="5">
    <location>
        <begin position="64"/>
        <end position="73"/>
    </location>
</feature>
<feature type="region of interest" description="Disordered" evidence="5">
    <location>
        <begin position="411"/>
        <end position="455"/>
    </location>
</feature>
<feature type="domain" description="G-patch" evidence="6">
    <location>
        <begin position="268"/>
        <end position="315"/>
    </location>
</feature>
<evidence type="ECO:0000313" key="7">
    <source>
        <dbReference type="EMBL" id="EFA83563.1"/>
    </source>
</evidence>
<comment type="subcellular location">
    <subcellularLocation>
        <location evidence="1">Nucleus</location>
    </subcellularLocation>
</comment>
<dbReference type="InterPro" id="IPR026822">
    <property type="entry name" value="Spp2/MOS2_G-patch"/>
</dbReference>
<accession>D3B2L5</accession>
<evidence type="ECO:0000259" key="6">
    <source>
        <dbReference type="PROSITE" id="PS50174"/>
    </source>
</evidence>
<dbReference type="PANTHER" id="PTHR15818">
    <property type="entry name" value="G PATCH AND KOW-CONTAINING"/>
    <property type="match status" value="1"/>
</dbReference>
<comment type="similarity">
    <text evidence="2">Belongs to the MOS2 family.</text>
</comment>
<feature type="compositionally biased region" description="Low complexity" evidence="5">
    <location>
        <begin position="35"/>
        <end position="62"/>
    </location>
</feature>
<feature type="compositionally biased region" description="Low complexity" evidence="5">
    <location>
        <begin position="122"/>
        <end position="135"/>
    </location>
</feature>
<dbReference type="Proteomes" id="UP000001396">
    <property type="component" value="Unassembled WGS sequence"/>
</dbReference>
<dbReference type="PROSITE" id="PS50174">
    <property type="entry name" value="G_PATCH"/>
    <property type="match status" value="1"/>
</dbReference>
<feature type="compositionally biased region" description="Low complexity" evidence="5">
    <location>
        <begin position="411"/>
        <end position="452"/>
    </location>
</feature>
<dbReference type="Pfam" id="PF25088">
    <property type="entry name" value="GPKOW_C"/>
    <property type="match status" value="1"/>
</dbReference>
<dbReference type="RefSeq" id="XP_020435680.1">
    <property type="nucleotide sequence ID" value="XM_020573608.1"/>
</dbReference>
<feature type="compositionally biased region" description="Basic and acidic residues" evidence="5">
    <location>
        <begin position="183"/>
        <end position="194"/>
    </location>
</feature>
<protein>
    <recommendedName>
        <fullName evidence="6">G-patch domain-containing protein</fullName>
    </recommendedName>
</protein>
<dbReference type="AlphaFoldDB" id="D3B2L5"/>
<name>D3B2L5_HETP5</name>
<evidence type="ECO:0000256" key="2">
    <source>
        <dbReference type="ARBA" id="ARBA00010966"/>
    </source>
</evidence>
<keyword evidence="3" id="KW-0677">Repeat</keyword>
<dbReference type="InterPro" id="IPR005824">
    <property type="entry name" value="KOW"/>
</dbReference>
<dbReference type="GeneID" id="31358152"/>
<dbReference type="OMA" id="RDSEYHT"/>
<keyword evidence="8" id="KW-1185">Reference proteome</keyword>
<feature type="region of interest" description="Disordered" evidence="5">
    <location>
        <begin position="1"/>
        <end position="101"/>
    </location>
</feature>
<comment type="caution">
    <text evidence="7">The sequence shown here is derived from an EMBL/GenBank/DDBJ whole genome shotgun (WGS) entry which is preliminary data.</text>
</comment>
<dbReference type="CDD" id="cd13153">
    <property type="entry name" value="KOW_GPKOW_B"/>
    <property type="match status" value="1"/>
</dbReference>
<proteinExistence type="inferred from homology"/>
<dbReference type="InParanoid" id="D3B2L5"/>
<dbReference type="InterPro" id="IPR000467">
    <property type="entry name" value="G_patch_dom"/>
</dbReference>